<feature type="domain" description="FHA" evidence="3">
    <location>
        <begin position="38"/>
        <end position="90"/>
    </location>
</feature>
<dbReference type="AlphaFoldDB" id="A0A919ATP8"/>
<dbReference type="Proteomes" id="UP000630718">
    <property type="component" value="Unassembled WGS sequence"/>
</dbReference>
<keyword evidence="5" id="KW-1185">Reference proteome</keyword>
<keyword evidence="1" id="KW-0597">Phosphoprotein</keyword>
<evidence type="ECO:0000256" key="2">
    <source>
        <dbReference type="SAM" id="MobiDB-lite"/>
    </source>
</evidence>
<evidence type="ECO:0000313" key="5">
    <source>
        <dbReference type="Proteomes" id="UP000630718"/>
    </source>
</evidence>
<feature type="region of interest" description="Disordered" evidence="2">
    <location>
        <begin position="248"/>
        <end position="276"/>
    </location>
</feature>
<organism evidence="4 5">
    <name type="scientific">Streptomyces fumanus</name>
    <dbReference type="NCBI Taxonomy" id="67302"/>
    <lineage>
        <taxon>Bacteria</taxon>
        <taxon>Bacillati</taxon>
        <taxon>Actinomycetota</taxon>
        <taxon>Actinomycetes</taxon>
        <taxon>Kitasatosporales</taxon>
        <taxon>Streptomycetaceae</taxon>
        <taxon>Streptomyces</taxon>
    </lineage>
</organism>
<evidence type="ECO:0000259" key="3">
    <source>
        <dbReference type="PROSITE" id="PS50006"/>
    </source>
</evidence>
<dbReference type="EMBL" id="BNBI01000014">
    <property type="protein sequence ID" value="GHF24574.1"/>
    <property type="molecule type" value="Genomic_DNA"/>
</dbReference>
<evidence type="ECO:0000256" key="1">
    <source>
        <dbReference type="ARBA" id="ARBA00022553"/>
    </source>
</evidence>
<feature type="compositionally biased region" description="Gly residues" evidence="2">
    <location>
        <begin position="260"/>
        <end position="276"/>
    </location>
</feature>
<evidence type="ECO:0000313" key="4">
    <source>
        <dbReference type="EMBL" id="GHF24574.1"/>
    </source>
</evidence>
<comment type="caution">
    <text evidence="4">The sequence shown here is derived from an EMBL/GenBank/DDBJ whole genome shotgun (WGS) entry which is preliminary data.</text>
</comment>
<dbReference type="Pfam" id="PF00498">
    <property type="entry name" value="FHA"/>
    <property type="match status" value="1"/>
</dbReference>
<reference evidence="4" key="2">
    <citation type="submission" date="2020-09" db="EMBL/GenBank/DDBJ databases">
        <authorList>
            <person name="Sun Q."/>
            <person name="Ohkuma M."/>
        </authorList>
    </citation>
    <scope>NUCLEOTIDE SEQUENCE</scope>
    <source>
        <strain evidence="4">JCM 4477</strain>
    </source>
</reference>
<feature type="region of interest" description="Disordered" evidence="2">
    <location>
        <begin position="1"/>
        <end position="27"/>
    </location>
</feature>
<accession>A0A919ATP8</accession>
<proteinExistence type="predicted"/>
<dbReference type="RefSeq" id="WP_190207393.1">
    <property type="nucleotide sequence ID" value="NZ_BNBI01000014.1"/>
</dbReference>
<gene>
    <name evidence="4" type="ORF">GCM10018772_57940</name>
</gene>
<name>A0A919ATP8_9ACTN</name>
<reference evidence="4" key="1">
    <citation type="journal article" date="2014" name="Int. J. Syst. Evol. Microbiol.">
        <title>Complete genome sequence of Corynebacterium casei LMG S-19264T (=DSM 44701T), isolated from a smear-ripened cheese.</title>
        <authorList>
            <consortium name="US DOE Joint Genome Institute (JGI-PGF)"/>
            <person name="Walter F."/>
            <person name="Albersmeier A."/>
            <person name="Kalinowski J."/>
            <person name="Ruckert C."/>
        </authorList>
    </citation>
    <scope>NUCLEOTIDE SEQUENCE</scope>
    <source>
        <strain evidence="4">JCM 4477</strain>
    </source>
</reference>
<dbReference type="InterPro" id="IPR000253">
    <property type="entry name" value="FHA_dom"/>
</dbReference>
<dbReference type="SUPFAM" id="SSF49879">
    <property type="entry name" value="SMAD/FHA domain"/>
    <property type="match status" value="1"/>
</dbReference>
<protein>
    <recommendedName>
        <fullName evidence="3">FHA domain-containing protein</fullName>
    </recommendedName>
</protein>
<dbReference type="PROSITE" id="PS50006">
    <property type="entry name" value="FHA_DOMAIN"/>
    <property type="match status" value="1"/>
</dbReference>
<dbReference type="InterPro" id="IPR008984">
    <property type="entry name" value="SMAD_FHA_dom_sf"/>
</dbReference>
<dbReference type="Gene3D" id="2.60.200.20">
    <property type="match status" value="1"/>
</dbReference>
<sequence>MPFSSSLARGVGPTAPGTLHARTVTGDLRVPPSPGRTVRFGRGERPDVDLEVGVDDLRVSRRHGELTFRQGRWWLRNTGRQLVRLPRGRWMHTTTEPVPLTTGYTPLFVTGSGYREHLVELYVADHDDQGPVSRRRADTLRPRTWALDDDERLLLVVLGQRYLLYEEDPRPLTYAMAARQLVHLRPDGNWNERRIEYRIEAVRRRLHGTGFKYALMHDRSEGRPSDNSLLHNLLKGLVESTTLVPPDLELMDDAPDAFGAPGGPGGPSGPGGAPTG</sequence>